<gene>
    <name evidence="3" type="ORF">HNP55_004478</name>
</gene>
<protein>
    <submittedName>
        <fullName evidence="3">Transmembrane sensor</fullName>
    </submittedName>
</protein>
<keyword evidence="3" id="KW-0472">Membrane</keyword>
<dbReference type="Proteomes" id="UP000562027">
    <property type="component" value="Unassembled WGS sequence"/>
</dbReference>
<dbReference type="GO" id="GO:0016989">
    <property type="term" value="F:sigma factor antagonist activity"/>
    <property type="evidence" value="ECO:0007669"/>
    <property type="project" value="TreeGrafter"/>
</dbReference>
<dbReference type="RefSeq" id="WP_246448594.1">
    <property type="nucleotide sequence ID" value="NZ_JACHLP010000012.1"/>
</dbReference>
<organism evidence="3 4">
    <name type="scientific">Roseateles oligotrophus</name>
    <dbReference type="NCBI Taxonomy" id="1769250"/>
    <lineage>
        <taxon>Bacteria</taxon>
        <taxon>Pseudomonadati</taxon>
        <taxon>Pseudomonadota</taxon>
        <taxon>Betaproteobacteria</taxon>
        <taxon>Burkholderiales</taxon>
        <taxon>Sphaerotilaceae</taxon>
        <taxon>Roseateles</taxon>
    </lineage>
</organism>
<evidence type="ECO:0000259" key="1">
    <source>
        <dbReference type="Pfam" id="PF04773"/>
    </source>
</evidence>
<comment type="caution">
    <text evidence="3">The sequence shown here is derived from an EMBL/GenBank/DDBJ whole genome shotgun (WGS) entry which is preliminary data.</text>
</comment>
<name>A0A840LBF3_9BURK</name>
<feature type="domain" description="FecR N-terminal" evidence="2">
    <location>
        <begin position="16"/>
        <end position="58"/>
    </location>
</feature>
<keyword evidence="4" id="KW-1185">Reference proteome</keyword>
<dbReference type="PANTHER" id="PTHR30273">
    <property type="entry name" value="PERIPLASMIC SIGNAL SENSOR AND SIGMA FACTOR ACTIVATOR FECR-RELATED"/>
    <property type="match status" value="1"/>
</dbReference>
<proteinExistence type="predicted"/>
<dbReference type="Pfam" id="PF16220">
    <property type="entry name" value="DUF4880"/>
    <property type="match status" value="1"/>
</dbReference>
<dbReference type="Pfam" id="PF04773">
    <property type="entry name" value="FecR"/>
    <property type="match status" value="1"/>
</dbReference>
<keyword evidence="3" id="KW-0812">Transmembrane</keyword>
<feature type="domain" description="FecR protein" evidence="1">
    <location>
        <begin position="113"/>
        <end position="207"/>
    </location>
</feature>
<accession>A0A840LBF3</accession>
<evidence type="ECO:0000313" key="4">
    <source>
        <dbReference type="Proteomes" id="UP000562027"/>
    </source>
</evidence>
<evidence type="ECO:0000313" key="3">
    <source>
        <dbReference type="EMBL" id="MBB4845924.1"/>
    </source>
</evidence>
<dbReference type="EMBL" id="JACHLP010000012">
    <property type="protein sequence ID" value="MBB4845924.1"/>
    <property type="molecule type" value="Genomic_DNA"/>
</dbReference>
<sequence length="319" mass="34650">MSAEPDARPLDRAVARAAAQWLMRLHGGELSGAELQACERWRAADPEHERAWQRAQALAQRLGQLPRGPALAALNRPRGAGRPGRRQALGGLVALLAGAPAAWLLWPETSGEYSSAIGQRRELRLPDGSQLHLNTDTAITLHFGASERRIALRRGEIRVDTAADPGLQRPFLVDTAQGRLRALGTRFLVRELSGAQTLLLVEQGAVEISPSQGAVRVLQAGQQSVFSNDGAQAPQPAAAQAAAWTRGLLFAHEMRLDEFAAELSRHRPGLLRCEPAVAGLRISGAFQLDRIDAVLDALPLTLPLRVVRRTRWWVTLAAR</sequence>
<dbReference type="InterPro" id="IPR006860">
    <property type="entry name" value="FecR"/>
</dbReference>
<reference evidence="3 4" key="1">
    <citation type="submission" date="2020-08" db="EMBL/GenBank/DDBJ databases">
        <title>Functional genomics of gut bacteria from endangered species of beetles.</title>
        <authorList>
            <person name="Carlos-Shanley C."/>
        </authorList>
    </citation>
    <scope>NUCLEOTIDE SEQUENCE [LARGE SCALE GENOMIC DNA]</scope>
    <source>
        <strain evidence="3 4">S00239</strain>
    </source>
</reference>
<dbReference type="InterPro" id="IPR012373">
    <property type="entry name" value="Ferrdict_sens_TM"/>
</dbReference>
<dbReference type="Gene3D" id="2.60.120.1440">
    <property type="match status" value="1"/>
</dbReference>
<evidence type="ECO:0000259" key="2">
    <source>
        <dbReference type="Pfam" id="PF16220"/>
    </source>
</evidence>
<dbReference type="AlphaFoldDB" id="A0A840LBF3"/>
<dbReference type="InterPro" id="IPR032623">
    <property type="entry name" value="FecR_N"/>
</dbReference>
<dbReference type="PIRSF" id="PIRSF018266">
    <property type="entry name" value="FecR"/>
    <property type="match status" value="1"/>
</dbReference>
<dbReference type="PANTHER" id="PTHR30273:SF2">
    <property type="entry name" value="PROTEIN FECR"/>
    <property type="match status" value="1"/>
</dbReference>